<keyword evidence="1" id="KW-0732">Signal</keyword>
<dbReference type="RefSeq" id="WP_253760722.1">
    <property type="nucleotide sequence ID" value="NZ_JAMZDZ010000001.1"/>
</dbReference>
<keyword evidence="3" id="KW-1185">Reference proteome</keyword>
<evidence type="ECO:0000256" key="1">
    <source>
        <dbReference type="SAM" id="SignalP"/>
    </source>
</evidence>
<organism evidence="2 3">
    <name type="scientific">Hamadaea flava</name>
    <dbReference type="NCBI Taxonomy" id="1742688"/>
    <lineage>
        <taxon>Bacteria</taxon>
        <taxon>Bacillati</taxon>
        <taxon>Actinomycetota</taxon>
        <taxon>Actinomycetes</taxon>
        <taxon>Micromonosporales</taxon>
        <taxon>Micromonosporaceae</taxon>
        <taxon>Hamadaea</taxon>
    </lineage>
</organism>
<dbReference type="PROSITE" id="PS51257">
    <property type="entry name" value="PROKAR_LIPOPROTEIN"/>
    <property type="match status" value="1"/>
</dbReference>
<comment type="caution">
    <text evidence="2">The sequence shown here is derived from an EMBL/GenBank/DDBJ whole genome shotgun (WGS) entry which is preliminary data.</text>
</comment>
<feature type="chain" id="PRO_5045730977" description="Secreted protein" evidence="1">
    <location>
        <begin position="23"/>
        <end position="284"/>
    </location>
</feature>
<evidence type="ECO:0000313" key="2">
    <source>
        <dbReference type="EMBL" id="MFC4135739.1"/>
    </source>
</evidence>
<evidence type="ECO:0000313" key="3">
    <source>
        <dbReference type="Proteomes" id="UP001595816"/>
    </source>
</evidence>
<proteinExistence type="predicted"/>
<accession>A0ABV8LZ43</accession>
<evidence type="ECO:0008006" key="4">
    <source>
        <dbReference type="Google" id="ProtNLM"/>
    </source>
</evidence>
<gene>
    <name evidence="2" type="ORF">ACFOZ4_34440</name>
</gene>
<dbReference type="EMBL" id="JBHSAY010000024">
    <property type="protein sequence ID" value="MFC4135739.1"/>
    <property type="molecule type" value="Genomic_DNA"/>
</dbReference>
<sequence>MKFWNRQALVVTLCLATMFATGCSSQEDQSREPHAEPSVGPLAPVGSAAEVSLPLEAYKPSPEQKILNARGRDILIADCLRKSGETWGNSEEQFAISVSNRNSLRRETRFGLVAETDAAQFGYHGNPLLRHPPGGQGEVSPAGDKCIKEVTASIAGDKYPSPDDFIKADKLSEEAAARTNNDSRYIAMAQLWTKCMDDKGYDFQSPEDASTDVRWPTEQPTAQEIQAATADVKCKHDVEYLPLVVALRTAYENQLIDASAEALQGVKEYYDRLARLMATILAGK</sequence>
<reference evidence="3" key="1">
    <citation type="journal article" date="2019" name="Int. J. Syst. Evol. Microbiol.">
        <title>The Global Catalogue of Microorganisms (GCM) 10K type strain sequencing project: providing services to taxonomists for standard genome sequencing and annotation.</title>
        <authorList>
            <consortium name="The Broad Institute Genomics Platform"/>
            <consortium name="The Broad Institute Genome Sequencing Center for Infectious Disease"/>
            <person name="Wu L."/>
            <person name="Ma J."/>
        </authorList>
    </citation>
    <scope>NUCLEOTIDE SEQUENCE [LARGE SCALE GENOMIC DNA]</scope>
    <source>
        <strain evidence="3">CGMCC 4.7289</strain>
    </source>
</reference>
<dbReference type="Proteomes" id="UP001595816">
    <property type="component" value="Unassembled WGS sequence"/>
</dbReference>
<protein>
    <recommendedName>
        <fullName evidence="4">Secreted protein</fullName>
    </recommendedName>
</protein>
<name>A0ABV8LZ43_9ACTN</name>
<feature type="signal peptide" evidence="1">
    <location>
        <begin position="1"/>
        <end position="22"/>
    </location>
</feature>